<accession>A0ABR4BL34</accession>
<protein>
    <submittedName>
        <fullName evidence="1">Uncharacterized protein</fullName>
    </submittedName>
</protein>
<keyword evidence="2" id="KW-1185">Reference proteome</keyword>
<evidence type="ECO:0000313" key="2">
    <source>
        <dbReference type="Proteomes" id="UP001590951"/>
    </source>
</evidence>
<evidence type="ECO:0000313" key="1">
    <source>
        <dbReference type="EMBL" id="KAL2057469.1"/>
    </source>
</evidence>
<dbReference type="EMBL" id="JBHFEH010000005">
    <property type="protein sequence ID" value="KAL2057469.1"/>
    <property type="molecule type" value="Genomic_DNA"/>
</dbReference>
<name>A0ABR4BL34_9LECA</name>
<reference evidence="1 2" key="1">
    <citation type="submission" date="2024-09" db="EMBL/GenBank/DDBJ databases">
        <title>Rethinking Asexuality: The Enigmatic Case of Functional Sexual Genes in Lepraria (Stereocaulaceae).</title>
        <authorList>
            <person name="Doellman M."/>
            <person name="Sun Y."/>
            <person name="Barcenas-Pena A."/>
            <person name="Lumbsch H.T."/>
            <person name="Grewe F."/>
        </authorList>
    </citation>
    <scope>NUCLEOTIDE SEQUENCE [LARGE SCALE GENOMIC DNA]</scope>
    <source>
        <strain evidence="1 2">Grewe 0041</strain>
    </source>
</reference>
<organism evidence="1 2">
    <name type="scientific">Lepraria finkii</name>
    <dbReference type="NCBI Taxonomy" id="1340010"/>
    <lineage>
        <taxon>Eukaryota</taxon>
        <taxon>Fungi</taxon>
        <taxon>Dikarya</taxon>
        <taxon>Ascomycota</taxon>
        <taxon>Pezizomycotina</taxon>
        <taxon>Lecanoromycetes</taxon>
        <taxon>OSLEUM clade</taxon>
        <taxon>Lecanoromycetidae</taxon>
        <taxon>Lecanorales</taxon>
        <taxon>Lecanorineae</taxon>
        <taxon>Stereocaulaceae</taxon>
        <taxon>Lepraria</taxon>
    </lineage>
</organism>
<comment type="caution">
    <text evidence="1">The sequence shown here is derived from an EMBL/GenBank/DDBJ whole genome shotgun (WGS) entry which is preliminary data.</text>
</comment>
<gene>
    <name evidence="1" type="ORF">ABVK25_002522</name>
</gene>
<dbReference type="Proteomes" id="UP001590951">
    <property type="component" value="Unassembled WGS sequence"/>
</dbReference>
<proteinExistence type="predicted"/>
<sequence length="115" mass="11324">MTSALEQGYAAVGIDGAEVMVVAAAVVPTTARDAKDVIASRMSERCSPMSLASLSGSSPGYSPGTVAGGPIGFGSLGDVPSGLEPLSGDGSEAGAFGVSGLLAQARRLARQEPLE</sequence>